<name>A0AA39A665_VITRO</name>
<feature type="domain" description="Rhodanese" evidence="2">
    <location>
        <begin position="394"/>
        <end position="512"/>
    </location>
</feature>
<dbReference type="PANTHER" id="PTHR34209">
    <property type="entry name" value="RHODANESE/CELL CYCLE CONTROL PHOSPHATASE SUPERFAMILY PROTEIN"/>
    <property type="match status" value="1"/>
</dbReference>
<dbReference type="Gene3D" id="3.40.250.10">
    <property type="entry name" value="Rhodanese-like domain"/>
    <property type="match status" value="1"/>
</dbReference>
<dbReference type="GO" id="GO:0090333">
    <property type="term" value="P:regulation of stomatal closure"/>
    <property type="evidence" value="ECO:0007669"/>
    <property type="project" value="InterPro"/>
</dbReference>
<dbReference type="PROSITE" id="PS50206">
    <property type="entry name" value="RHODANESE_3"/>
    <property type="match status" value="1"/>
</dbReference>
<dbReference type="SUPFAM" id="SSF52821">
    <property type="entry name" value="Rhodanese/Cell cycle control phosphatase"/>
    <property type="match status" value="1"/>
</dbReference>
<comment type="caution">
    <text evidence="3">The sequence shown here is derived from an EMBL/GenBank/DDBJ whole genome shotgun (WGS) entry which is preliminary data.</text>
</comment>
<feature type="region of interest" description="Disordered" evidence="1">
    <location>
        <begin position="617"/>
        <end position="668"/>
    </location>
</feature>
<dbReference type="InterPro" id="IPR036873">
    <property type="entry name" value="Rhodanese-like_dom_sf"/>
</dbReference>
<dbReference type="PANTHER" id="PTHR34209:SF3">
    <property type="entry name" value="RHODANESE_CELL CYCLE CONTROL PHOSPHATASE SUPERFAMILY PROTEIN"/>
    <property type="match status" value="1"/>
</dbReference>
<organism evidence="3 4">
    <name type="scientific">Vitis rotundifolia</name>
    <name type="common">Muscadine grape</name>
    <dbReference type="NCBI Taxonomy" id="103349"/>
    <lineage>
        <taxon>Eukaryota</taxon>
        <taxon>Viridiplantae</taxon>
        <taxon>Streptophyta</taxon>
        <taxon>Embryophyta</taxon>
        <taxon>Tracheophyta</taxon>
        <taxon>Spermatophyta</taxon>
        <taxon>Magnoliopsida</taxon>
        <taxon>eudicotyledons</taxon>
        <taxon>Gunneridae</taxon>
        <taxon>Pentapetalae</taxon>
        <taxon>rosids</taxon>
        <taxon>Vitales</taxon>
        <taxon>Vitaceae</taxon>
        <taxon>Viteae</taxon>
        <taxon>Vitis</taxon>
    </lineage>
</organism>
<dbReference type="AlphaFoldDB" id="A0AA39A665"/>
<evidence type="ECO:0000259" key="2">
    <source>
        <dbReference type="PROSITE" id="PS50206"/>
    </source>
</evidence>
<dbReference type="SMART" id="SM00450">
    <property type="entry name" value="RHOD"/>
    <property type="match status" value="1"/>
</dbReference>
<dbReference type="GO" id="GO:0009704">
    <property type="term" value="P:de-etiolation"/>
    <property type="evidence" value="ECO:0007669"/>
    <property type="project" value="InterPro"/>
</dbReference>
<feature type="compositionally biased region" description="Polar residues" evidence="1">
    <location>
        <begin position="620"/>
        <end position="631"/>
    </location>
</feature>
<proteinExistence type="predicted"/>
<accession>A0AA39A665</accession>
<protein>
    <recommendedName>
        <fullName evidence="2">Rhodanese domain-containing protein</fullName>
    </recommendedName>
</protein>
<dbReference type="Pfam" id="PF00581">
    <property type="entry name" value="Rhodanese"/>
    <property type="match status" value="1"/>
</dbReference>
<dbReference type="CDD" id="cd00158">
    <property type="entry name" value="RHOD"/>
    <property type="match status" value="1"/>
</dbReference>
<gene>
    <name evidence="3" type="ORF">PVL29_006898</name>
</gene>
<evidence type="ECO:0000313" key="3">
    <source>
        <dbReference type="EMBL" id="KAJ9701718.1"/>
    </source>
</evidence>
<evidence type="ECO:0000256" key="1">
    <source>
        <dbReference type="SAM" id="MobiDB-lite"/>
    </source>
</evidence>
<dbReference type="InterPro" id="IPR044690">
    <property type="entry name" value="CAS_plant"/>
</dbReference>
<dbReference type="Proteomes" id="UP001168098">
    <property type="component" value="Unassembled WGS sequence"/>
</dbReference>
<keyword evidence="4" id="KW-1185">Reference proteome</keyword>
<sequence>MLPVCSATTSCSSHSQISFHGGSRSFSPSWKTFEIRCLAEDRVVLGLSSGVHAHGVSLKAQVSKLSCSSFVDSIEKSSSTEPTSIFFRPNVFDGLECRSTDKWSSPIGATSETYLSGGDLKFVDSSGLSGTEEKLVDYTDQLTENANILSGAPNLETISTTDIIPDNPNSVSDSFGVDNGSLSSLKTNAGDFFSGMNESIGSSVDKGQSAVKTSLDTITSSITSAINSATDAVDTAVSKVFSSVDQAGELANDRVVSFSNDLKEATSKVGATAIDVLRRGIVLVEDSLANGASFAAYSYGSAKEFLPSEIRNVVNLSEEKVLEISRPAGAALQQFYVAVEGLERNLGLDPSDPIVPFVLFLGTSATLWVFYWRLTYGGYSGDISPQLTLELLKGRENVVLVDVRPEDLRERDGIPDLRRAARFRYASVTLPEFNSSVRKLLKSGRDLDDSLIAAVIRNLKIVQDRSKVIVLDADGSRSKGIARSLRKLGVKRPYLVQGGFQSWVKQGFRVKELKPETTLTILNEEAEAIIEDINPTPVKLLGYGVGLIAAVYASIEWEKTLQFIGIFGLGQTIYRRVAAYEGAEDFKQDVRLLLTPVRLGAQAYSWAAGKLESNRIGLPTSPSSSDVQNRVLQAAAKHESQPSDTEETQDPFPDSAGAVTESVDLSEA</sequence>
<reference evidence="3 4" key="1">
    <citation type="journal article" date="2023" name="BMC Biotechnol.">
        <title>Vitis rotundifolia cv Carlos genome sequencing.</title>
        <authorList>
            <person name="Huff M."/>
            <person name="Hulse-Kemp A."/>
            <person name="Scheffler B."/>
            <person name="Youngblood R."/>
            <person name="Simpson S."/>
            <person name="Babiker E."/>
            <person name="Staton M."/>
        </authorList>
    </citation>
    <scope>NUCLEOTIDE SEQUENCE [LARGE SCALE GENOMIC DNA]</scope>
    <source>
        <tissue evidence="3">Leaf</tissue>
    </source>
</reference>
<dbReference type="EMBL" id="JARBHA010000005">
    <property type="protein sequence ID" value="KAJ9701718.1"/>
    <property type="molecule type" value="Genomic_DNA"/>
</dbReference>
<dbReference type="InterPro" id="IPR001763">
    <property type="entry name" value="Rhodanese-like_dom"/>
</dbReference>
<dbReference type="GO" id="GO:0071277">
    <property type="term" value="P:cellular response to calcium ion"/>
    <property type="evidence" value="ECO:0007669"/>
    <property type="project" value="InterPro"/>
</dbReference>
<evidence type="ECO:0000313" key="4">
    <source>
        <dbReference type="Proteomes" id="UP001168098"/>
    </source>
</evidence>